<dbReference type="Pfam" id="PF05598">
    <property type="entry name" value="DUF772"/>
    <property type="match status" value="1"/>
</dbReference>
<accession>A0A7V2WV68</accession>
<dbReference type="EMBL" id="DRMS01000322">
    <property type="protein sequence ID" value="HFC92856.1"/>
    <property type="molecule type" value="Genomic_DNA"/>
</dbReference>
<dbReference type="Proteomes" id="UP000885750">
    <property type="component" value="Unassembled WGS sequence"/>
</dbReference>
<evidence type="ECO:0000313" key="2">
    <source>
        <dbReference type="EMBL" id="HFC92856.1"/>
    </source>
</evidence>
<organism evidence="2">
    <name type="scientific">Leucothrix mucor</name>
    <dbReference type="NCBI Taxonomy" id="45248"/>
    <lineage>
        <taxon>Bacteria</taxon>
        <taxon>Pseudomonadati</taxon>
        <taxon>Pseudomonadota</taxon>
        <taxon>Gammaproteobacteria</taxon>
        <taxon>Thiotrichales</taxon>
        <taxon>Thiotrichaceae</taxon>
        <taxon>Leucothrix</taxon>
    </lineage>
</organism>
<sequence>MNMSPDATVLKSPCQTHSLLLKNNHSKLEKLALTAPWQKLKDLLHGSSKTIGKPFNSPILMMKLLVLQELLQINTRQLQDHLDDHYSLFVFLIPGMENGIPEQSEIERLKQCLQEMNLLYPFLNECVEVLGIDRSKINLYEYYDHNAPPKYASPPSALHAIACPRCGRKNLHIRTQSLMTKIFSKKSSYTCNVCTLHFAL</sequence>
<name>A0A7V2WV68_LEUMU</name>
<gene>
    <name evidence="2" type="ORF">ENJ51_08600</name>
</gene>
<reference evidence="2" key="1">
    <citation type="journal article" date="2020" name="mSystems">
        <title>Genome- and Community-Level Interaction Insights into Carbon Utilization and Element Cycling Functions of Hydrothermarchaeota in Hydrothermal Sediment.</title>
        <authorList>
            <person name="Zhou Z."/>
            <person name="Liu Y."/>
            <person name="Xu W."/>
            <person name="Pan J."/>
            <person name="Luo Z.H."/>
            <person name="Li M."/>
        </authorList>
    </citation>
    <scope>NUCLEOTIDE SEQUENCE [LARGE SCALE GENOMIC DNA]</scope>
    <source>
        <strain evidence="2">HyVt-493</strain>
    </source>
</reference>
<proteinExistence type="predicted"/>
<feature type="domain" description="Transposase InsH N-terminal" evidence="1">
    <location>
        <begin position="24"/>
        <end position="109"/>
    </location>
</feature>
<comment type="caution">
    <text evidence="2">The sequence shown here is derived from an EMBL/GenBank/DDBJ whole genome shotgun (WGS) entry which is preliminary data.</text>
</comment>
<dbReference type="AlphaFoldDB" id="A0A7V2WV68"/>
<dbReference type="InterPro" id="IPR008490">
    <property type="entry name" value="Transposase_InsH_N"/>
</dbReference>
<evidence type="ECO:0000259" key="1">
    <source>
        <dbReference type="Pfam" id="PF05598"/>
    </source>
</evidence>
<protein>
    <recommendedName>
        <fullName evidence="1">Transposase InsH N-terminal domain-containing protein</fullName>
    </recommendedName>
</protein>